<protein>
    <submittedName>
        <fullName evidence="2">Calpain_III domain-containing protein</fullName>
    </submittedName>
</protein>
<dbReference type="Proteomes" id="UP000035642">
    <property type="component" value="Unassembled WGS sequence"/>
</dbReference>
<reference evidence="2" key="2">
    <citation type="submission" date="2017-02" db="UniProtKB">
        <authorList>
            <consortium name="WormBaseParasite"/>
        </authorList>
    </citation>
    <scope>IDENTIFICATION</scope>
</reference>
<evidence type="ECO:0000313" key="2">
    <source>
        <dbReference type="WBParaSite" id="ACAC_0001300101-mRNA-1"/>
    </source>
</evidence>
<evidence type="ECO:0000313" key="1">
    <source>
        <dbReference type="Proteomes" id="UP000035642"/>
    </source>
</evidence>
<accession>A0A0K0DMR4</accession>
<organism evidence="1 2">
    <name type="scientific">Angiostrongylus cantonensis</name>
    <name type="common">Rat lungworm</name>
    <dbReference type="NCBI Taxonomy" id="6313"/>
    <lineage>
        <taxon>Eukaryota</taxon>
        <taxon>Metazoa</taxon>
        <taxon>Ecdysozoa</taxon>
        <taxon>Nematoda</taxon>
        <taxon>Chromadorea</taxon>
        <taxon>Rhabditida</taxon>
        <taxon>Rhabditina</taxon>
        <taxon>Rhabditomorpha</taxon>
        <taxon>Strongyloidea</taxon>
        <taxon>Metastrongylidae</taxon>
        <taxon>Angiostrongylus</taxon>
    </lineage>
</organism>
<reference evidence="1" key="1">
    <citation type="submission" date="2012-09" db="EMBL/GenBank/DDBJ databases">
        <authorList>
            <person name="Martin A.A."/>
        </authorList>
    </citation>
    <scope>NUCLEOTIDE SEQUENCE</scope>
</reference>
<name>A0A0K0DMR4_ANGCA</name>
<sequence>MQGLPSGLLQVIGVLEEQGRHEGLFPDGVYAILAQVTVQTNYAPLQSDKVLINPAMGAQIDG</sequence>
<keyword evidence="1" id="KW-1185">Reference proteome</keyword>
<dbReference type="AlphaFoldDB" id="A0A0K0DMR4"/>
<proteinExistence type="predicted"/>
<dbReference type="WBParaSite" id="ACAC_0001300101-mRNA-1">
    <property type="protein sequence ID" value="ACAC_0001300101-mRNA-1"/>
    <property type="gene ID" value="ACAC_0001300101"/>
</dbReference>